<name>A0A2M7D6M7_9BACT</name>
<protein>
    <submittedName>
        <fullName evidence="1">Uncharacterized protein</fullName>
    </submittedName>
</protein>
<accession>A0A2M7D6M7</accession>
<proteinExistence type="predicted"/>
<organism evidence="1 2">
    <name type="scientific">Candidatus Portnoybacteria bacterium CG02_land_8_20_14_3_00_45_8</name>
    <dbReference type="NCBI Taxonomy" id="1974807"/>
    <lineage>
        <taxon>Bacteria</taxon>
        <taxon>Candidatus Portnoyibacteriota</taxon>
    </lineage>
</organism>
<reference evidence="2" key="1">
    <citation type="submission" date="2017-09" db="EMBL/GenBank/DDBJ databases">
        <title>Depth-based differentiation of microbial function through sediment-hosted aquifers and enrichment of novel symbionts in the deep terrestrial subsurface.</title>
        <authorList>
            <person name="Probst A.J."/>
            <person name="Ladd B."/>
            <person name="Jarett J.K."/>
            <person name="Geller-Mcgrath D.E."/>
            <person name="Sieber C.M.K."/>
            <person name="Emerson J.B."/>
            <person name="Anantharaman K."/>
            <person name="Thomas B.C."/>
            <person name="Malmstrom R."/>
            <person name="Stieglmeier M."/>
            <person name="Klingl A."/>
            <person name="Woyke T."/>
            <person name="Ryan C.M."/>
            <person name="Banfield J.F."/>
        </authorList>
    </citation>
    <scope>NUCLEOTIDE SEQUENCE [LARGE SCALE GENOMIC DNA]</scope>
</reference>
<dbReference type="AlphaFoldDB" id="A0A2M7D6M7"/>
<sequence length="75" mass="8770">MTVKNTKILKLKGANMDIDLIANPKKINWQQDECPWNKEENTKKHKCAIKNVSICKYFRGIEPLDIVACTYQFKK</sequence>
<dbReference type="Proteomes" id="UP000229247">
    <property type="component" value="Unassembled WGS sequence"/>
</dbReference>
<evidence type="ECO:0000313" key="1">
    <source>
        <dbReference type="EMBL" id="PIV38687.1"/>
    </source>
</evidence>
<evidence type="ECO:0000313" key="2">
    <source>
        <dbReference type="Proteomes" id="UP000229247"/>
    </source>
</evidence>
<gene>
    <name evidence="1" type="ORF">COS30_00775</name>
</gene>
<comment type="caution">
    <text evidence="1">The sequence shown here is derived from an EMBL/GenBank/DDBJ whole genome shotgun (WGS) entry which is preliminary data.</text>
</comment>
<dbReference type="EMBL" id="PEUE01000021">
    <property type="protein sequence ID" value="PIV38687.1"/>
    <property type="molecule type" value="Genomic_DNA"/>
</dbReference>